<organism evidence="4 5">
    <name type="scientific">Aurantiacibacter sediminis</name>
    <dbReference type="NCBI Taxonomy" id="2793064"/>
    <lineage>
        <taxon>Bacteria</taxon>
        <taxon>Pseudomonadati</taxon>
        <taxon>Pseudomonadota</taxon>
        <taxon>Alphaproteobacteria</taxon>
        <taxon>Sphingomonadales</taxon>
        <taxon>Erythrobacteraceae</taxon>
        <taxon>Aurantiacibacter</taxon>
    </lineage>
</organism>
<dbReference type="EMBL" id="JAEANY010000002">
    <property type="protein sequence ID" value="MBH5322511.1"/>
    <property type="molecule type" value="Genomic_DNA"/>
</dbReference>
<name>A0ABS0N4N9_9SPHN</name>
<dbReference type="SUPFAM" id="SSF53850">
    <property type="entry name" value="Periplasmic binding protein-like II"/>
    <property type="match status" value="1"/>
</dbReference>
<dbReference type="PANTHER" id="PTHR30570">
    <property type="entry name" value="PERIPLASMIC PHOSPHATE BINDING COMPONENT OF PHOSPHATE ABC TRANSPORTER"/>
    <property type="match status" value="1"/>
</dbReference>
<feature type="chain" id="PRO_5046737307" evidence="2">
    <location>
        <begin position="19"/>
        <end position="345"/>
    </location>
</feature>
<dbReference type="PANTHER" id="PTHR30570:SF1">
    <property type="entry name" value="PHOSPHATE-BINDING PROTEIN PSTS"/>
    <property type="match status" value="1"/>
</dbReference>
<dbReference type="Pfam" id="PF12849">
    <property type="entry name" value="PBP_like_2"/>
    <property type="match status" value="1"/>
</dbReference>
<evidence type="ECO:0000256" key="2">
    <source>
        <dbReference type="SAM" id="SignalP"/>
    </source>
</evidence>
<comment type="caution">
    <text evidence="4">The sequence shown here is derived from an EMBL/GenBank/DDBJ whole genome shotgun (WGS) entry which is preliminary data.</text>
</comment>
<dbReference type="PROSITE" id="PS51257">
    <property type="entry name" value="PROKAR_LIPOPROTEIN"/>
    <property type="match status" value="1"/>
</dbReference>
<evidence type="ECO:0000313" key="5">
    <source>
        <dbReference type="Proteomes" id="UP000602442"/>
    </source>
</evidence>
<feature type="domain" description="PBP" evidence="3">
    <location>
        <begin position="26"/>
        <end position="301"/>
    </location>
</feature>
<evidence type="ECO:0000313" key="4">
    <source>
        <dbReference type="EMBL" id="MBH5322511.1"/>
    </source>
</evidence>
<evidence type="ECO:0000256" key="1">
    <source>
        <dbReference type="ARBA" id="ARBA00022729"/>
    </source>
</evidence>
<accession>A0ABS0N4N9</accession>
<dbReference type="RefSeq" id="WP_197921201.1">
    <property type="nucleotide sequence ID" value="NZ_CAWPTA010000007.1"/>
</dbReference>
<keyword evidence="1 2" id="KW-0732">Signal</keyword>
<keyword evidence="5" id="KW-1185">Reference proteome</keyword>
<proteinExistence type="predicted"/>
<sequence>MKKLSIAIAALAATGLTACGSQDGASGDSRNAIHAVGSSTVYPFATRISEIFSREHPDFPAANIESIGTGGGFSAFCSGVGYDTPDFAQASRRIKPGEFETCQENGVTEIVEIQVGMDGIAFASAQGGIDMNLTPEIVYRAIAANPYGEEQTNETWSDIDPSLPDLPILVYGPPSTSGTRDALAELILEVGCEAGPLPEGLEEDEQDRICTEVRSDGAYVDQGEQDNLIVSKIETNPNAVGVFGYSYLEANSDRVQGLPMNGVEPTYDNISSFDYPGARPLYIYLKKEHVGVIPGIEEFLATWVANWGEDGPLAEIGLVTNRGEVREAMTAATTEFPVLTAEDLQ</sequence>
<dbReference type="InterPro" id="IPR050811">
    <property type="entry name" value="Phosphate_ABC_transporter"/>
</dbReference>
<reference evidence="4 5" key="1">
    <citation type="submission" date="2020-11" db="EMBL/GenBank/DDBJ databases">
        <title>Erythrobacter sediminis sp. nov., a marine bacterium from a tidal flat of Garorim Bay.</title>
        <authorList>
            <person name="Kim D."/>
            <person name="Yoo Y."/>
            <person name="Kim J.-J."/>
        </authorList>
    </citation>
    <scope>NUCLEOTIDE SEQUENCE [LARGE SCALE GENOMIC DNA]</scope>
    <source>
        <strain evidence="4 5">JGD-13</strain>
    </source>
</reference>
<dbReference type="InterPro" id="IPR024370">
    <property type="entry name" value="PBP_domain"/>
</dbReference>
<protein>
    <submittedName>
        <fullName evidence="4">Substrate-binding domain-containing protein</fullName>
    </submittedName>
</protein>
<feature type="signal peptide" evidence="2">
    <location>
        <begin position="1"/>
        <end position="18"/>
    </location>
</feature>
<evidence type="ECO:0000259" key="3">
    <source>
        <dbReference type="Pfam" id="PF12849"/>
    </source>
</evidence>
<dbReference type="Proteomes" id="UP000602442">
    <property type="component" value="Unassembled WGS sequence"/>
</dbReference>
<dbReference type="Gene3D" id="3.40.190.10">
    <property type="entry name" value="Periplasmic binding protein-like II"/>
    <property type="match status" value="2"/>
</dbReference>
<gene>
    <name evidence="4" type="ORF">I5L03_07925</name>
</gene>